<feature type="compositionally biased region" description="Basic and acidic residues" evidence="1">
    <location>
        <begin position="236"/>
        <end position="255"/>
    </location>
</feature>
<feature type="region of interest" description="Disordered" evidence="1">
    <location>
        <begin position="200"/>
        <end position="468"/>
    </location>
</feature>
<feature type="compositionally biased region" description="Low complexity" evidence="1">
    <location>
        <begin position="404"/>
        <end position="430"/>
    </location>
</feature>
<feature type="compositionally biased region" description="Polar residues" evidence="1">
    <location>
        <begin position="537"/>
        <end position="556"/>
    </location>
</feature>
<feature type="compositionally biased region" description="Low complexity" evidence="1">
    <location>
        <begin position="490"/>
        <end position="525"/>
    </location>
</feature>
<dbReference type="Proteomes" id="UP000078555">
    <property type="component" value="Unassembled WGS sequence"/>
</dbReference>
<evidence type="ECO:0000256" key="1">
    <source>
        <dbReference type="SAM" id="MobiDB-lite"/>
    </source>
</evidence>
<feature type="compositionally biased region" description="Polar residues" evidence="1">
    <location>
        <begin position="354"/>
        <end position="372"/>
    </location>
</feature>
<reference evidence="5" key="1">
    <citation type="submission" date="2016-05" db="EMBL/GenBank/DDBJ databases">
        <authorList>
            <person name="Naeem Raeece"/>
        </authorList>
    </citation>
    <scope>NUCLEOTIDE SEQUENCE [LARGE SCALE GENOMIC DNA]</scope>
</reference>
<feature type="region of interest" description="Disordered" evidence="1">
    <location>
        <begin position="490"/>
        <end position="584"/>
    </location>
</feature>
<evidence type="ECO:0000256" key="2">
    <source>
        <dbReference type="SAM" id="Phobius"/>
    </source>
</evidence>
<keyword evidence="2" id="KW-0812">Transmembrane</keyword>
<feature type="compositionally biased region" description="Low complexity" evidence="1">
    <location>
        <begin position="373"/>
        <end position="388"/>
    </location>
</feature>
<feature type="region of interest" description="Disordered" evidence="1">
    <location>
        <begin position="616"/>
        <end position="654"/>
    </location>
</feature>
<feature type="compositionally biased region" description="Low complexity" evidence="1">
    <location>
        <begin position="453"/>
        <end position="468"/>
    </location>
</feature>
<dbReference type="InterPro" id="IPR024288">
    <property type="entry name" value="SICA_C"/>
</dbReference>
<feature type="compositionally biased region" description="Polar residues" evidence="1">
    <location>
        <begin position="306"/>
        <end position="321"/>
    </location>
</feature>
<feature type="compositionally biased region" description="Polar residues" evidence="1">
    <location>
        <begin position="273"/>
        <end position="283"/>
    </location>
</feature>
<keyword evidence="2" id="KW-0472">Membrane</keyword>
<evidence type="ECO:0000313" key="4">
    <source>
        <dbReference type="EMBL" id="SBT53629.1"/>
    </source>
</evidence>
<evidence type="ECO:0000313" key="5">
    <source>
        <dbReference type="Proteomes" id="UP000078555"/>
    </source>
</evidence>
<feature type="compositionally biased region" description="Pro residues" evidence="1">
    <location>
        <begin position="258"/>
        <end position="269"/>
    </location>
</feature>
<gene>
    <name evidence="4" type="ORF">POVWA1_064800</name>
</gene>
<dbReference type="EMBL" id="FLRD01000402">
    <property type="protein sequence ID" value="SBT53629.1"/>
    <property type="molecule type" value="Genomic_DNA"/>
</dbReference>
<organism evidence="4 5">
    <name type="scientific">Plasmodium ovale wallikeri</name>
    <dbReference type="NCBI Taxonomy" id="864142"/>
    <lineage>
        <taxon>Eukaryota</taxon>
        <taxon>Sar</taxon>
        <taxon>Alveolata</taxon>
        <taxon>Apicomplexa</taxon>
        <taxon>Aconoidasida</taxon>
        <taxon>Haemosporida</taxon>
        <taxon>Plasmodiidae</taxon>
        <taxon>Plasmodium</taxon>
        <taxon>Plasmodium (Plasmodium)</taxon>
    </lineage>
</organism>
<feature type="domain" description="Schizont-infected cell agglutination C-terminal" evidence="3">
    <location>
        <begin position="751"/>
        <end position="802"/>
    </location>
</feature>
<feature type="compositionally biased region" description="Basic and acidic residues" evidence="1">
    <location>
        <begin position="557"/>
        <end position="569"/>
    </location>
</feature>
<feature type="transmembrane region" description="Helical" evidence="2">
    <location>
        <begin position="665"/>
        <end position="695"/>
    </location>
</feature>
<keyword evidence="5" id="KW-1185">Reference proteome</keyword>
<dbReference type="Pfam" id="PF12879">
    <property type="entry name" value="SICA_C"/>
    <property type="match status" value="1"/>
</dbReference>
<protein>
    <submittedName>
        <fullName evidence="4">STP1 protein</fullName>
    </submittedName>
</protein>
<keyword evidence="2" id="KW-1133">Transmembrane helix</keyword>
<accession>A0A1A9AAW3</accession>
<dbReference type="AlphaFoldDB" id="A0A1A9AAW3"/>
<name>A0A1A9AAW3_PLAOA</name>
<evidence type="ECO:0000259" key="3">
    <source>
        <dbReference type="Pfam" id="PF12879"/>
    </source>
</evidence>
<sequence length="1007" mass="113061">MAGFQGYATNTRDIDINVFLTFIQGDIKKLINTYGHKNCGLRQEELCDKIKEIIPEKKKIIFAHMNALAQQKWSSEWNKQRSKYFSKLYDEEGFINMCFPTKYKNNPSLNQLLSKHIKFCKEKDDHLSALEKNREYNQCINYNSWIDRERKSFTTEYLRNVNKFKVQNVNKYFSTKKHPGGHDPLGTYRKSKLDCKQYNLTSRSNPKIPVAEAPTNKLQPSREPNVIHGSQGKDGGSVKDKDGENAKTKPEENKSPKPKSPTPDSPIPAPSKTQTGSTHTGQDTHVRSKAPASAVSRNRGKPEATPIQSEPPTNGPTTSQDEAPPLAGSPPPSPKDPALTPTMQSVPKAIAATSLFSTPTTVINTTSNQTPVTSPSLTITSGSSSSSDPIPPADVIKGHDGAPQSNTSSDTLTTTHPTQSLPSAAPADLSLPPPQAPVLTTPPVVNTANEPGTPASSSASGTTTTVTTITATPVTVTTPTMSTIKAPIISTQQAPSAPSSQEATPPQAANGPKATESTTVTQTPTPLSGGDIGGVLVTTQPVTNDGSKQASLSTEASSEHKDTRHEPRAHPSNIISQTSGQKPDKVVVAADAKLQGTINQIDQMHITSPVQIRTNRDNDQLTPHVSGNPGKIPGEKSGKGLHNNSVTSIEKNDNPNIIPESIPPLIVIIPTLLVILATVTLLFQFYKYTPFGFLLGRRRKRKKRDLRRTFIIPEKPAYDSPNITVHEWEDPNLGGKTVENDVYIKLLKTNRYKQEMQKRKKENKKTLIEVHMEIFEEYKNDEWELHKGDFLEICLREFINDENDLYSNFPNSKLTINNIKNEKTIEDIQKQDILWNNWIENHRNILEKWKKQEWFHILKNKWRNEEKKCKKKNDKLQENTLNQPETYSIIIQKDIWKQWISKQASLIKVFYQEDWFKALVDEQNKEKDNYGVNKYNNNVIVTNINGSENEKSYHEPYRRKKIKEKLIVQMHMMVLEECIKEDIMKNKETCIDNYIKCINNKNNYEEK</sequence>
<proteinExistence type="predicted"/>